<keyword evidence="1" id="KW-0677">Repeat</keyword>
<dbReference type="GO" id="GO:0003723">
    <property type="term" value="F:RNA binding"/>
    <property type="evidence" value="ECO:0007669"/>
    <property type="project" value="InterPro"/>
</dbReference>
<evidence type="ECO:0000313" key="4">
    <source>
        <dbReference type="Proteomes" id="UP001189122"/>
    </source>
</evidence>
<evidence type="ECO:0000256" key="2">
    <source>
        <dbReference type="PROSITE-ProRule" id="PRU00708"/>
    </source>
</evidence>
<dbReference type="Proteomes" id="UP001189122">
    <property type="component" value="Unassembled WGS sequence"/>
</dbReference>
<dbReference type="Pfam" id="PF01535">
    <property type="entry name" value="PPR"/>
    <property type="match status" value="4"/>
</dbReference>
<sequence length="790" mass="84638">MPSSEVLFRQWNRAVRNCTADGRHADALAALGHLRRAGARPDCYAAAAAAKSCGALSAAPLGRSLHGFLTRAALSSSPAVAKGLTDMYFRLGLLHDSLRCSLSSPLATPPHGTSSSLATRGSLGDLAGGRVVHGYVVKKGLAAETLAGNALVSMYGKCGLVAADAAVAFREIAVKDIISWNSMIAGSVEGGLVGEAFVLLRQMVASGFEPNCATLVTVLPVCCASLERGRLWGKELHGRVVTRLPEDEEELGGSRLLEHGDRRVRHERTAARALELFHELLSSPVGLEPDAATLVTVLPACSQLGDVAEGRKIHRLVLLGAGGLYEETSVGNALLSFYSRCGLLADAARVFSQIQDRDLVSWNAMLGCYAGFRPDSVTVLTLLQGCSATATATAGAAGGAAGKRDRELHGFSIRVGFIDRPAVGNAIADVYSRCGPWSTPNVICGRTMISVFMKHGSLEDAQKIFNEEEDEEEKGEGEGERGGIQSWNLMIQGYAQNGLPHQAIAMFLELHRRPMKPDAVTVMSVLLACSRLASIQLVRQCHGYAARALVSDDDTHLEGALLDAYCKCGASGKDHVSYTAMAGGYAMSGMAGEALAIFREMLESGIRPDHVTVTILLSACSHGGLLREGLELFLLATGKVLAGEPTIENYSCVVDLFARAGRLREAYEFIRRLPREANASLWGTLLGACRIHGEVEIGRLAADRLFAVERENVGNYVVMSNIYAAEERWDAVEREAPGCSWIEVGKSMHMFVADDLSHPERSRVYRTLKILNLQIKEPPGPNEAVLDWCG</sequence>
<feature type="repeat" description="PPR" evidence="2">
    <location>
        <begin position="176"/>
        <end position="210"/>
    </location>
</feature>
<dbReference type="NCBIfam" id="TIGR00756">
    <property type="entry name" value="PPR"/>
    <property type="match status" value="3"/>
</dbReference>
<organism evidence="3">
    <name type="scientific">Spirodela intermedia</name>
    <name type="common">Intermediate duckweed</name>
    <dbReference type="NCBI Taxonomy" id="51605"/>
    <lineage>
        <taxon>Eukaryota</taxon>
        <taxon>Viridiplantae</taxon>
        <taxon>Streptophyta</taxon>
        <taxon>Embryophyta</taxon>
        <taxon>Tracheophyta</taxon>
        <taxon>Spermatophyta</taxon>
        <taxon>Magnoliopsida</taxon>
        <taxon>Liliopsida</taxon>
        <taxon>Araceae</taxon>
        <taxon>Lemnoideae</taxon>
        <taxon>Spirodela</taxon>
    </lineage>
</organism>
<dbReference type="InterPro" id="IPR002885">
    <property type="entry name" value="PPR_rpt"/>
</dbReference>
<feature type="repeat" description="PPR" evidence="2">
    <location>
        <begin position="483"/>
        <end position="517"/>
    </location>
</feature>
<dbReference type="InterPro" id="IPR046848">
    <property type="entry name" value="E_motif"/>
</dbReference>
<dbReference type="EMBL" id="LR743596">
    <property type="protein sequence ID" value="CAA2625922.1"/>
    <property type="molecule type" value="Genomic_DNA"/>
</dbReference>
<dbReference type="EMBL" id="CACRZD030000009">
    <property type="protein sequence ID" value="CAA6665256.1"/>
    <property type="molecule type" value="Genomic_DNA"/>
</dbReference>
<protein>
    <submittedName>
        <fullName evidence="3">Uncharacterized protein</fullName>
    </submittedName>
</protein>
<dbReference type="Gene3D" id="1.25.40.10">
    <property type="entry name" value="Tetratricopeptide repeat domain"/>
    <property type="match status" value="4"/>
</dbReference>
<dbReference type="Pfam" id="PF13041">
    <property type="entry name" value="PPR_2"/>
    <property type="match status" value="2"/>
</dbReference>
<dbReference type="PANTHER" id="PTHR47926">
    <property type="entry name" value="PENTATRICOPEPTIDE REPEAT-CONTAINING PROTEIN"/>
    <property type="match status" value="1"/>
</dbReference>
<dbReference type="FunFam" id="1.25.40.10:FF:000090">
    <property type="entry name" value="Pentatricopeptide repeat-containing protein, chloroplastic"/>
    <property type="match status" value="1"/>
</dbReference>
<dbReference type="InterPro" id="IPR046960">
    <property type="entry name" value="PPR_At4g14850-like_plant"/>
</dbReference>
<name>A0A7I8J4V0_SPIIN</name>
<accession>A0A7I8J4V0</accession>
<proteinExistence type="predicted"/>
<dbReference type="PROSITE" id="PS51375">
    <property type="entry name" value="PPR"/>
    <property type="match status" value="3"/>
</dbReference>
<keyword evidence="4" id="KW-1185">Reference proteome</keyword>
<dbReference type="InterPro" id="IPR011990">
    <property type="entry name" value="TPR-like_helical_dom_sf"/>
</dbReference>
<gene>
    <name evidence="3" type="ORF">SI7747_09011645</name>
</gene>
<dbReference type="Pfam" id="PF20431">
    <property type="entry name" value="E_motif"/>
    <property type="match status" value="1"/>
</dbReference>
<dbReference type="PANTHER" id="PTHR47926:SF481">
    <property type="entry name" value="TETRATRICOPEPTIDE-LIKE HELICAL DOMAIN SUPERFAMILY"/>
    <property type="match status" value="1"/>
</dbReference>
<dbReference type="GO" id="GO:0009451">
    <property type="term" value="P:RNA modification"/>
    <property type="evidence" value="ECO:0007669"/>
    <property type="project" value="InterPro"/>
</dbReference>
<evidence type="ECO:0000313" key="3">
    <source>
        <dbReference type="EMBL" id="CAA2625922.1"/>
    </source>
</evidence>
<reference evidence="3 4" key="1">
    <citation type="submission" date="2019-12" db="EMBL/GenBank/DDBJ databases">
        <authorList>
            <person name="Scholz U."/>
            <person name="Mascher M."/>
            <person name="Fiebig A."/>
        </authorList>
    </citation>
    <scope>NUCLEOTIDE SEQUENCE</scope>
</reference>
<feature type="repeat" description="PPR" evidence="2">
    <location>
        <begin position="574"/>
        <end position="608"/>
    </location>
</feature>
<dbReference type="AlphaFoldDB" id="A0A7I8J4V0"/>
<evidence type="ECO:0000256" key="1">
    <source>
        <dbReference type="ARBA" id="ARBA00022737"/>
    </source>
</evidence>